<dbReference type="EMBL" id="WLYK01000001">
    <property type="protein sequence ID" value="MTD13322.1"/>
    <property type="molecule type" value="Genomic_DNA"/>
</dbReference>
<dbReference type="Proteomes" id="UP000460221">
    <property type="component" value="Unassembled WGS sequence"/>
</dbReference>
<evidence type="ECO:0000256" key="2">
    <source>
        <dbReference type="ARBA" id="ARBA00022679"/>
    </source>
</evidence>
<dbReference type="PANTHER" id="PTHR21599:SF0">
    <property type="entry name" value="GLYCERATE KINASE"/>
    <property type="match status" value="1"/>
</dbReference>
<dbReference type="NCBIfam" id="TIGR00045">
    <property type="entry name" value="glycerate kinase"/>
    <property type="match status" value="1"/>
</dbReference>
<comment type="similarity">
    <text evidence="1 4">Belongs to the glycerate kinase type-1 family.</text>
</comment>
<dbReference type="SUPFAM" id="SSF110738">
    <property type="entry name" value="Glycerate kinase I"/>
    <property type="match status" value="1"/>
</dbReference>
<dbReference type="InterPro" id="IPR004381">
    <property type="entry name" value="Glycerate_kinase"/>
</dbReference>
<reference evidence="5 6" key="1">
    <citation type="submission" date="2019-11" db="EMBL/GenBank/DDBJ databases">
        <authorList>
            <person name="Jiang L.-Q."/>
        </authorList>
    </citation>
    <scope>NUCLEOTIDE SEQUENCE [LARGE SCALE GENOMIC DNA]</scope>
    <source>
        <strain evidence="5 6">YIM 132087</strain>
    </source>
</reference>
<dbReference type="Gene3D" id="3.40.50.10350">
    <property type="entry name" value="Glycerate kinase, domain 1"/>
    <property type="match status" value="1"/>
</dbReference>
<sequence>MDTARPRILVCPDKFKGTMTAPQAAAAIEAGIRRVLPEAEVHRLPVGDGGEGTVDALLAAGALPRTTTAADPLGRPVPAVWAVRDGTAIIELAAASGLARIVPTDETARTADTFGTGELVRAALDAGATGIVLGLGGSAGTDGGTGILRALGARFSDAAGDPLPPGGAALVDLAEVDLSGLDPRLAGVPVVLCSDVQSPLLGTSGAARVFGPQKGALPGTVEVLEAGLARLAAVLHRVTGRDAAALGTGGAAGGAAAGLQVVLGATLRRGIDLVAELIGLDDRLAGADLLVVGEGSLDEQSLAGKAPVGLAARAARQGVPTVAVAGRLDVPPELLRANGIAAAAAAVELAGSPADAMAAPEQWTTAAAASLLRQVLDDPGLLSFPY</sequence>
<evidence type="ECO:0000256" key="4">
    <source>
        <dbReference type="PIRNR" id="PIRNR006078"/>
    </source>
</evidence>
<keyword evidence="3 4" id="KW-0418">Kinase</keyword>
<dbReference type="Gene3D" id="3.90.1510.10">
    <property type="entry name" value="Glycerate kinase, domain 2"/>
    <property type="match status" value="1"/>
</dbReference>
<dbReference type="PIRSF" id="PIRSF006078">
    <property type="entry name" value="GlxK"/>
    <property type="match status" value="1"/>
</dbReference>
<keyword evidence="2 4" id="KW-0808">Transferase</keyword>
<comment type="caution">
    <text evidence="5">The sequence shown here is derived from an EMBL/GenBank/DDBJ whole genome shotgun (WGS) entry which is preliminary data.</text>
</comment>
<accession>A0A7K1FGT5</accession>
<gene>
    <name evidence="5" type="ORF">GIS00_05080</name>
</gene>
<evidence type="ECO:0000313" key="6">
    <source>
        <dbReference type="Proteomes" id="UP000460221"/>
    </source>
</evidence>
<dbReference type="RefSeq" id="WP_154767203.1">
    <property type="nucleotide sequence ID" value="NZ_WLYK01000001.1"/>
</dbReference>
<protein>
    <submittedName>
        <fullName evidence="5">Glycerate kinase</fullName>
        <ecNumber evidence="5">2.7.1.-</ecNumber>
    </submittedName>
</protein>
<dbReference type="InterPro" id="IPR036129">
    <property type="entry name" value="Glycerate_kinase_sf"/>
</dbReference>
<organism evidence="5 6">
    <name type="scientific">Nakamurella alba</name>
    <dbReference type="NCBI Taxonomy" id="2665158"/>
    <lineage>
        <taxon>Bacteria</taxon>
        <taxon>Bacillati</taxon>
        <taxon>Actinomycetota</taxon>
        <taxon>Actinomycetes</taxon>
        <taxon>Nakamurellales</taxon>
        <taxon>Nakamurellaceae</taxon>
        <taxon>Nakamurella</taxon>
    </lineage>
</organism>
<dbReference type="Pfam" id="PF02595">
    <property type="entry name" value="Gly_kinase"/>
    <property type="match status" value="1"/>
</dbReference>
<dbReference type="InterPro" id="IPR018193">
    <property type="entry name" value="Glyc_kinase_flavodox-like_fold"/>
</dbReference>
<evidence type="ECO:0000256" key="1">
    <source>
        <dbReference type="ARBA" id="ARBA00006284"/>
    </source>
</evidence>
<dbReference type="InterPro" id="IPR018197">
    <property type="entry name" value="Glycerate_kinase_RE-like"/>
</dbReference>
<proteinExistence type="inferred from homology"/>
<keyword evidence="6" id="KW-1185">Reference proteome</keyword>
<dbReference type="GO" id="GO:0008887">
    <property type="term" value="F:glycerate kinase activity"/>
    <property type="evidence" value="ECO:0007669"/>
    <property type="project" value="UniProtKB-UniRule"/>
</dbReference>
<dbReference type="PANTHER" id="PTHR21599">
    <property type="entry name" value="GLYCERATE KINASE"/>
    <property type="match status" value="1"/>
</dbReference>
<name>A0A7K1FGT5_9ACTN</name>
<dbReference type="EC" id="2.7.1.-" evidence="5"/>
<evidence type="ECO:0000256" key="3">
    <source>
        <dbReference type="ARBA" id="ARBA00022777"/>
    </source>
</evidence>
<evidence type="ECO:0000313" key="5">
    <source>
        <dbReference type="EMBL" id="MTD13322.1"/>
    </source>
</evidence>
<dbReference type="AlphaFoldDB" id="A0A7K1FGT5"/>
<dbReference type="GO" id="GO:0031388">
    <property type="term" value="P:organic acid phosphorylation"/>
    <property type="evidence" value="ECO:0007669"/>
    <property type="project" value="UniProtKB-UniRule"/>
</dbReference>